<dbReference type="InterPro" id="IPR020556">
    <property type="entry name" value="Amidase_CS"/>
</dbReference>
<keyword evidence="4 8" id="KW-0067">ATP-binding</keyword>
<dbReference type="Gene3D" id="3.90.1300.10">
    <property type="entry name" value="Amidase signature (AS) domain"/>
    <property type="match status" value="1"/>
</dbReference>
<comment type="subunit">
    <text evidence="8">Heterotrimer of A, B and C subunits.</text>
</comment>
<feature type="active site" description="Charge relay system" evidence="8">
    <location>
        <position position="155"/>
    </location>
</feature>
<dbReference type="AlphaFoldDB" id="A0A9D2EN14"/>
<dbReference type="GO" id="GO:0006412">
    <property type="term" value="P:translation"/>
    <property type="evidence" value="ECO:0007669"/>
    <property type="project" value="UniProtKB-UniRule"/>
</dbReference>
<evidence type="ECO:0000256" key="5">
    <source>
        <dbReference type="ARBA" id="ARBA00022917"/>
    </source>
</evidence>
<organism evidence="10 11">
    <name type="scientific">Candidatus Anaerobutyricum stercoris</name>
    <dbReference type="NCBI Taxonomy" id="2838457"/>
    <lineage>
        <taxon>Bacteria</taxon>
        <taxon>Bacillati</taxon>
        <taxon>Bacillota</taxon>
        <taxon>Clostridia</taxon>
        <taxon>Lachnospirales</taxon>
        <taxon>Lachnospiraceae</taxon>
        <taxon>Anaerobutyricum</taxon>
    </lineage>
</organism>
<keyword evidence="5 8" id="KW-0648">Protein biosynthesis</keyword>
<sequence>MDLMKDTAVTLSEKIRAGEITVMDAAMAAMDAIREKESAYHCYVTVLDREAVLKRAQEVQKLIEEGKLNGPLAGVPAAIKDNMCTRGVRTTCSSRILEDFVPPYTAEAVENLEKAGVVIIGKTNMDEFAMGSTTETSYFGATKNPWNEAHVPGGSSGGSAAAVAAEECIFALGSDTGGSIRQPASYCGIVGMKPTYGTVSRYGLIAYGSSLDQIGPMAKDVRDCAVILDAITSHDRKDSTSVKREGGDFISALINDVKGMKIGIPKDYFGEGIDEDVREAALKAAKVLEAQGAVVEEFDLGLVKYAIPAYYVIACAEASSNLARFDGVKYGYRTPEYEGLHNMYKKTRSEGFGEEVKRRIMLGSFVLSSGYYDAYYLKALRTKTLIKQEFDKAFAKYDVILGPAAPTTAPKLGDSLSDPIKMYLGDIYTISVNLAGLPGITVPCGTDMNGLPVGLQLIGDCFKEKNIIRAAYTYEQNRGFAMNAPAAAKEGGENR</sequence>
<reference evidence="10" key="1">
    <citation type="journal article" date="2021" name="PeerJ">
        <title>Extensive microbial diversity within the chicken gut microbiome revealed by metagenomics and culture.</title>
        <authorList>
            <person name="Gilroy R."/>
            <person name="Ravi A."/>
            <person name="Getino M."/>
            <person name="Pursley I."/>
            <person name="Horton D.L."/>
            <person name="Alikhan N.F."/>
            <person name="Baker D."/>
            <person name="Gharbi K."/>
            <person name="Hall N."/>
            <person name="Watson M."/>
            <person name="Adriaenssens E.M."/>
            <person name="Foster-Nyarko E."/>
            <person name="Jarju S."/>
            <person name="Secka A."/>
            <person name="Antonio M."/>
            <person name="Oren A."/>
            <person name="Chaudhuri R.R."/>
            <person name="La Ragione R."/>
            <person name="Hildebrand F."/>
            <person name="Pallen M.J."/>
        </authorList>
    </citation>
    <scope>NUCLEOTIDE SEQUENCE</scope>
    <source>
        <strain evidence="10">CHK179-28034</strain>
    </source>
</reference>
<feature type="active site" description="Acyl-ester intermediate" evidence="8">
    <location>
        <position position="179"/>
    </location>
</feature>
<dbReference type="InterPro" id="IPR036928">
    <property type="entry name" value="AS_sf"/>
</dbReference>
<name>A0A9D2EN14_9FIRM</name>
<evidence type="ECO:0000256" key="8">
    <source>
        <dbReference type="HAMAP-Rule" id="MF_00120"/>
    </source>
</evidence>
<evidence type="ECO:0000256" key="6">
    <source>
        <dbReference type="ARBA" id="ARBA00025295"/>
    </source>
</evidence>
<protein>
    <recommendedName>
        <fullName evidence="8">Glutamyl-tRNA(Gln) amidotransferase subunit A</fullName>
        <shortName evidence="8">Glu-ADT subunit A</shortName>
        <ecNumber evidence="8">6.3.5.7</ecNumber>
    </recommendedName>
</protein>
<accession>A0A9D2EN14</accession>
<evidence type="ECO:0000256" key="1">
    <source>
        <dbReference type="ARBA" id="ARBA00008069"/>
    </source>
</evidence>
<dbReference type="Pfam" id="PF01425">
    <property type="entry name" value="Amidase"/>
    <property type="match status" value="1"/>
</dbReference>
<evidence type="ECO:0000313" key="11">
    <source>
        <dbReference type="Proteomes" id="UP000824049"/>
    </source>
</evidence>
<dbReference type="Proteomes" id="UP000824049">
    <property type="component" value="Unassembled WGS sequence"/>
</dbReference>
<keyword evidence="3 8" id="KW-0547">Nucleotide-binding</keyword>
<comment type="catalytic activity">
    <reaction evidence="7 8">
        <text>L-glutamyl-tRNA(Gln) + L-glutamine + ATP + H2O = L-glutaminyl-tRNA(Gln) + L-glutamate + ADP + phosphate + H(+)</text>
        <dbReference type="Rhea" id="RHEA:17521"/>
        <dbReference type="Rhea" id="RHEA-COMP:9681"/>
        <dbReference type="Rhea" id="RHEA-COMP:9684"/>
        <dbReference type="ChEBI" id="CHEBI:15377"/>
        <dbReference type="ChEBI" id="CHEBI:15378"/>
        <dbReference type="ChEBI" id="CHEBI:29985"/>
        <dbReference type="ChEBI" id="CHEBI:30616"/>
        <dbReference type="ChEBI" id="CHEBI:43474"/>
        <dbReference type="ChEBI" id="CHEBI:58359"/>
        <dbReference type="ChEBI" id="CHEBI:78520"/>
        <dbReference type="ChEBI" id="CHEBI:78521"/>
        <dbReference type="ChEBI" id="CHEBI:456216"/>
        <dbReference type="EC" id="6.3.5.7"/>
    </reaction>
</comment>
<dbReference type="HAMAP" id="MF_00120">
    <property type="entry name" value="GatA"/>
    <property type="match status" value="1"/>
</dbReference>
<proteinExistence type="inferred from homology"/>
<comment type="caution">
    <text evidence="10">The sequence shown here is derived from an EMBL/GenBank/DDBJ whole genome shotgun (WGS) entry which is preliminary data.</text>
</comment>
<dbReference type="SUPFAM" id="SSF75304">
    <property type="entry name" value="Amidase signature (AS) enzymes"/>
    <property type="match status" value="1"/>
</dbReference>
<evidence type="ECO:0000259" key="9">
    <source>
        <dbReference type="Pfam" id="PF01425"/>
    </source>
</evidence>
<dbReference type="PANTHER" id="PTHR11895:SF151">
    <property type="entry name" value="GLUTAMYL-TRNA(GLN) AMIDOTRANSFERASE SUBUNIT A"/>
    <property type="match status" value="1"/>
</dbReference>
<dbReference type="PROSITE" id="PS00571">
    <property type="entry name" value="AMIDASES"/>
    <property type="match status" value="1"/>
</dbReference>
<feature type="active site" description="Charge relay system" evidence="8">
    <location>
        <position position="80"/>
    </location>
</feature>
<gene>
    <name evidence="8 10" type="primary">gatA</name>
    <name evidence="10" type="ORF">H9968_10620</name>
</gene>
<comment type="function">
    <text evidence="6 8">Allows the formation of correctly charged Gln-tRNA(Gln) through the transamidation of misacylated Glu-tRNA(Gln) in organisms which lack glutaminyl-tRNA synthetase. The reaction takes place in the presence of glutamine and ATP through an activated gamma-phospho-Glu-tRNA(Gln).</text>
</comment>
<dbReference type="PANTHER" id="PTHR11895">
    <property type="entry name" value="TRANSAMIDASE"/>
    <property type="match status" value="1"/>
</dbReference>
<evidence type="ECO:0000256" key="4">
    <source>
        <dbReference type="ARBA" id="ARBA00022840"/>
    </source>
</evidence>
<dbReference type="GO" id="GO:0030956">
    <property type="term" value="C:glutamyl-tRNA(Gln) amidotransferase complex"/>
    <property type="evidence" value="ECO:0007669"/>
    <property type="project" value="InterPro"/>
</dbReference>
<dbReference type="GO" id="GO:0005524">
    <property type="term" value="F:ATP binding"/>
    <property type="evidence" value="ECO:0007669"/>
    <property type="project" value="UniProtKB-KW"/>
</dbReference>
<keyword evidence="2 8" id="KW-0436">Ligase</keyword>
<dbReference type="GO" id="GO:0050567">
    <property type="term" value="F:glutaminyl-tRNA synthase (glutamine-hydrolyzing) activity"/>
    <property type="evidence" value="ECO:0007669"/>
    <property type="project" value="UniProtKB-UniRule"/>
</dbReference>
<evidence type="ECO:0000256" key="7">
    <source>
        <dbReference type="ARBA" id="ARBA00047407"/>
    </source>
</evidence>
<dbReference type="InterPro" id="IPR004412">
    <property type="entry name" value="GatA"/>
</dbReference>
<dbReference type="InterPro" id="IPR000120">
    <property type="entry name" value="Amidase"/>
</dbReference>
<dbReference type="NCBIfam" id="TIGR00132">
    <property type="entry name" value="gatA"/>
    <property type="match status" value="1"/>
</dbReference>
<reference evidence="10" key="2">
    <citation type="submission" date="2021-04" db="EMBL/GenBank/DDBJ databases">
        <authorList>
            <person name="Gilroy R."/>
        </authorList>
    </citation>
    <scope>NUCLEOTIDE SEQUENCE</scope>
    <source>
        <strain evidence="10">CHK179-28034</strain>
    </source>
</reference>
<evidence type="ECO:0000256" key="3">
    <source>
        <dbReference type="ARBA" id="ARBA00022741"/>
    </source>
</evidence>
<comment type="similarity">
    <text evidence="1 8">Belongs to the amidase family. GatA subfamily.</text>
</comment>
<feature type="domain" description="Amidase" evidence="9">
    <location>
        <begin position="28"/>
        <end position="467"/>
    </location>
</feature>
<evidence type="ECO:0000313" key="10">
    <source>
        <dbReference type="EMBL" id="HIZ40351.1"/>
    </source>
</evidence>
<dbReference type="EC" id="6.3.5.7" evidence="8"/>
<evidence type="ECO:0000256" key="2">
    <source>
        <dbReference type="ARBA" id="ARBA00022598"/>
    </source>
</evidence>
<dbReference type="InterPro" id="IPR023631">
    <property type="entry name" value="Amidase_dom"/>
</dbReference>
<dbReference type="EMBL" id="DXBR01000098">
    <property type="protein sequence ID" value="HIZ40351.1"/>
    <property type="molecule type" value="Genomic_DNA"/>
</dbReference>